<dbReference type="PROSITE" id="PS51257">
    <property type="entry name" value="PROKAR_LIPOPROTEIN"/>
    <property type="match status" value="1"/>
</dbReference>
<evidence type="ECO:0000313" key="4">
    <source>
        <dbReference type="EMBL" id="QSQ24894.1"/>
    </source>
</evidence>
<feature type="signal peptide" evidence="2">
    <location>
        <begin position="1"/>
        <end position="20"/>
    </location>
</feature>
<dbReference type="InterPro" id="IPR050964">
    <property type="entry name" value="Striated_Muscle_Regulatory"/>
</dbReference>
<feature type="domain" description="Fibronectin type-III" evidence="3">
    <location>
        <begin position="125"/>
        <end position="218"/>
    </location>
</feature>
<feature type="domain" description="Fibronectin type-III" evidence="3">
    <location>
        <begin position="219"/>
        <end position="309"/>
    </location>
</feature>
<feature type="domain" description="Fibronectin type-III" evidence="3">
    <location>
        <begin position="312"/>
        <end position="413"/>
    </location>
</feature>
<dbReference type="PANTHER" id="PTHR13817:SF73">
    <property type="entry name" value="FIBRONECTIN TYPE-III DOMAIN-CONTAINING PROTEIN"/>
    <property type="match status" value="1"/>
</dbReference>
<evidence type="ECO:0000256" key="2">
    <source>
        <dbReference type="SAM" id="SignalP"/>
    </source>
</evidence>
<dbReference type="Pfam" id="PF00041">
    <property type="entry name" value="fn3"/>
    <property type="match status" value="4"/>
</dbReference>
<feature type="domain" description="Fibronectin type-III" evidence="3">
    <location>
        <begin position="414"/>
        <end position="502"/>
    </location>
</feature>
<feature type="chain" id="PRO_5046091341" evidence="2">
    <location>
        <begin position="21"/>
        <end position="502"/>
    </location>
</feature>
<sequence>MKSRVGLCALGLLVLVGALGCGDDKPGDAVKQAAAPTGVTATAGDGQAAVSWTGPTDNGGSAITGYTVQALTNGAVAKSVKSTSTSTTVTGLTNGKAYTFTVAATNSVGDSPFSAPSSAVTPYSVPGAPHDIVATPGNQQVALSWQAPEGMDMPITGYSVVIKQGETELPRQQATSTSATITGLTNGKAYTFTVTATNAVVAGPVSAPVVATPRTTPGAPQVTASPVYSVPNQVQVTWSLDDDGGNTVTGYTVTVRSGETVVKTLESTEKSLRVDSLPSFKLYSFTVVATNEAGDGQVSAPASATPYEFSGPPQNLSCTASVGEEPAFVDCSWKPPLYDGGWPVFGYLVTLHDSPPDRSSYLPVAEFRTTDLHLRMDSLKNGYRYMVYVAAETESGLWTEATRENLTPYTVPSKVTQLTAQPKDGAVVLDWETPFEGGRFVHTWHITVEPGGQKITQSYLDATAAEITGLTNGTTYTFTLVGENVAGFSEPAEIQATPVGPK</sequence>
<organism evidence="4 5">
    <name type="scientific">Pyxidicoccus parkwayensis</name>
    <dbReference type="NCBI Taxonomy" id="2813578"/>
    <lineage>
        <taxon>Bacteria</taxon>
        <taxon>Pseudomonadati</taxon>
        <taxon>Myxococcota</taxon>
        <taxon>Myxococcia</taxon>
        <taxon>Myxococcales</taxon>
        <taxon>Cystobacterineae</taxon>
        <taxon>Myxococcaceae</taxon>
        <taxon>Pyxidicoccus</taxon>
    </lineage>
</organism>
<dbReference type="RefSeq" id="WP_206726454.1">
    <property type="nucleotide sequence ID" value="NZ_CP071090.1"/>
</dbReference>
<dbReference type="Gene3D" id="2.60.40.10">
    <property type="entry name" value="Immunoglobulins"/>
    <property type="match status" value="5"/>
</dbReference>
<protein>
    <submittedName>
        <fullName evidence="4">Fibronectin type III domain-containing protein</fullName>
    </submittedName>
</protein>
<keyword evidence="5" id="KW-1185">Reference proteome</keyword>
<gene>
    <name evidence="4" type="ORF">JY651_08125</name>
</gene>
<dbReference type="PROSITE" id="PS50853">
    <property type="entry name" value="FN3"/>
    <property type="match status" value="5"/>
</dbReference>
<dbReference type="Proteomes" id="UP000662747">
    <property type="component" value="Chromosome"/>
</dbReference>
<keyword evidence="1" id="KW-0677">Repeat</keyword>
<dbReference type="InterPro" id="IPR036116">
    <property type="entry name" value="FN3_sf"/>
</dbReference>
<proteinExistence type="predicted"/>
<accession>A0ABX7P338</accession>
<dbReference type="SMART" id="SM00060">
    <property type="entry name" value="FN3"/>
    <property type="match status" value="5"/>
</dbReference>
<evidence type="ECO:0000313" key="5">
    <source>
        <dbReference type="Proteomes" id="UP000662747"/>
    </source>
</evidence>
<reference evidence="4 5" key="1">
    <citation type="submission" date="2021-02" db="EMBL/GenBank/DDBJ databases">
        <title>De Novo genome assembly of isolated myxobacteria.</title>
        <authorList>
            <person name="Stevens D.C."/>
        </authorList>
    </citation>
    <scope>NUCLEOTIDE SEQUENCE [LARGE SCALE GENOMIC DNA]</scope>
    <source>
        <strain evidence="5">SCPEA02</strain>
    </source>
</reference>
<name>A0ABX7P338_9BACT</name>
<dbReference type="InterPro" id="IPR003961">
    <property type="entry name" value="FN3_dom"/>
</dbReference>
<dbReference type="PANTHER" id="PTHR13817">
    <property type="entry name" value="TITIN"/>
    <property type="match status" value="1"/>
</dbReference>
<dbReference type="EMBL" id="CP071090">
    <property type="protein sequence ID" value="QSQ24894.1"/>
    <property type="molecule type" value="Genomic_DNA"/>
</dbReference>
<dbReference type="CDD" id="cd00063">
    <property type="entry name" value="FN3"/>
    <property type="match status" value="5"/>
</dbReference>
<dbReference type="SUPFAM" id="SSF49265">
    <property type="entry name" value="Fibronectin type III"/>
    <property type="match status" value="3"/>
</dbReference>
<dbReference type="PRINTS" id="PR00014">
    <property type="entry name" value="FNTYPEIII"/>
</dbReference>
<evidence type="ECO:0000256" key="1">
    <source>
        <dbReference type="ARBA" id="ARBA00022737"/>
    </source>
</evidence>
<dbReference type="InterPro" id="IPR013783">
    <property type="entry name" value="Ig-like_fold"/>
</dbReference>
<feature type="domain" description="Fibronectin type-III" evidence="3">
    <location>
        <begin position="35"/>
        <end position="124"/>
    </location>
</feature>
<keyword evidence="2" id="KW-0732">Signal</keyword>
<evidence type="ECO:0000259" key="3">
    <source>
        <dbReference type="PROSITE" id="PS50853"/>
    </source>
</evidence>